<feature type="transmembrane region" description="Helical" evidence="1">
    <location>
        <begin position="324"/>
        <end position="346"/>
    </location>
</feature>
<dbReference type="GO" id="GO:0016020">
    <property type="term" value="C:membrane"/>
    <property type="evidence" value="ECO:0007669"/>
    <property type="project" value="InterPro"/>
</dbReference>
<reference evidence="2 3" key="1">
    <citation type="submission" date="2019-10" db="EMBL/GenBank/DDBJ databases">
        <authorList>
            <person name="Palmer J.M."/>
        </authorList>
    </citation>
    <scope>NUCLEOTIDE SEQUENCE [LARGE SCALE GENOMIC DNA]</scope>
    <source>
        <strain evidence="2 3">TWF730</strain>
    </source>
</reference>
<dbReference type="Pfam" id="PF01544">
    <property type="entry name" value="CorA"/>
    <property type="match status" value="1"/>
</dbReference>
<dbReference type="InterPro" id="IPR002523">
    <property type="entry name" value="MgTranspt_CorA/ZnTranspt_ZntB"/>
</dbReference>
<dbReference type="GO" id="GO:0046873">
    <property type="term" value="F:metal ion transmembrane transporter activity"/>
    <property type="evidence" value="ECO:0007669"/>
    <property type="project" value="InterPro"/>
</dbReference>
<protein>
    <submittedName>
        <fullName evidence="2">Uncharacterized protein</fullName>
    </submittedName>
</protein>
<comment type="caution">
    <text evidence="2">The sequence shown here is derived from an EMBL/GenBank/DDBJ whole genome shotgun (WGS) entry which is preliminary data.</text>
</comment>
<dbReference type="AlphaFoldDB" id="A0AAV9UKX4"/>
<proteinExistence type="predicted"/>
<evidence type="ECO:0000256" key="1">
    <source>
        <dbReference type="SAM" id="Phobius"/>
    </source>
</evidence>
<dbReference type="EMBL" id="JAVHNS010000010">
    <property type="protein sequence ID" value="KAK6341902.1"/>
    <property type="molecule type" value="Genomic_DNA"/>
</dbReference>
<evidence type="ECO:0000313" key="2">
    <source>
        <dbReference type="EMBL" id="KAK6341902.1"/>
    </source>
</evidence>
<dbReference type="Proteomes" id="UP001373714">
    <property type="component" value="Unassembled WGS sequence"/>
</dbReference>
<evidence type="ECO:0000313" key="3">
    <source>
        <dbReference type="Proteomes" id="UP001373714"/>
    </source>
</evidence>
<keyword evidence="3" id="KW-1185">Reference proteome</keyword>
<sequence>MDAIKSSITAEPESSLLTVHILELSGESGLAWIPRTTSIEEVLKDTANCVPNFVFAGSEKLKSEDQNSYDLQRKLEDRYGMPTGILASTYWKSNGFFGCSGSEMSCHRTWFLFLVKTYSRDDTGKDSQAHWYRMGFFSSWSPTGRRSILCLDCPKEFRTEICKSLDSSNKQSFSADPYCFHPHILGAMVHTYDNTIWRIHDFEDALEKNRAKSGERADFKFIHGISRHVIHNRENSTVATEIISKMVKRHGSFVSRINSFQEAAREHVREIQDSLEFHHGTLFGFKCRCEALQQRHEDEIALAQSTTLSTDSAASLKIAATMKIVAIASAVFLPATFISVSLYPYLPLRY</sequence>
<organism evidence="2 3">
    <name type="scientific">Orbilia blumenaviensis</name>
    <dbReference type="NCBI Taxonomy" id="1796055"/>
    <lineage>
        <taxon>Eukaryota</taxon>
        <taxon>Fungi</taxon>
        <taxon>Dikarya</taxon>
        <taxon>Ascomycota</taxon>
        <taxon>Pezizomycotina</taxon>
        <taxon>Orbiliomycetes</taxon>
        <taxon>Orbiliales</taxon>
        <taxon>Orbiliaceae</taxon>
        <taxon>Orbilia</taxon>
    </lineage>
</organism>
<keyword evidence="1" id="KW-1133">Transmembrane helix</keyword>
<keyword evidence="1" id="KW-0812">Transmembrane</keyword>
<gene>
    <name evidence="2" type="ORF">TWF730_001388</name>
</gene>
<accession>A0AAV9UKX4</accession>
<keyword evidence="1" id="KW-0472">Membrane</keyword>
<name>A0AAV9UKX4_9PEZI</name>